<feature type="compositionally biased region" description="Low complexity" evidence="1">
    <location>
        <begin position="1"/>
        <end position="19"/>
    </location>
</feature>
<evidence type="ECO:0000256" key="1">
    <source>
        <dbReference type="SAM" id="MobiDB-lite"/>
    </source>
</evidence>
<evidence type="ECO:0000313" key="3">
    <source>
        <dbReference type="EMBL" id="CAH0395604.1"/>
    </source>
</evidence>
<sequence>MGDSGDTGCTDTGTSDTTCMASDSGMTSDTTCMASDTTCTAPDTTYTAPDTTYADAAGHSHPDPVNPFDPTYIGPHFGIHDPGYHTRMMDERMLMSTTPGTARTSSGPQSQTTQDPCMSCCLCCFGLVTIGFIFFVFYTLVSRAS</sequence>
<gene>
    <name evidence="3" type="ORF">BEMITA_LOCUS13772</name>
</gene>
<accession>A0A9P0F9V1</accession>
<organism evidence="3 4">
    <name type="scientific">Bemisia tabaci</name>
    <name type="common">Sweetpotato whitefly</name>
    <name type="synonym">Aleurodes tabaci</name>
    <dbReference type="NCBI Taxonomy" id="7038"/>
    <lineage>
        <taxon>Eukaryota</taxon>
        <taxon>Metazoa</taxon>
        <taxon>Ecdysozoa</taxon>
        <taxon>Arthropoda</taxon>
        <taxon>Hexapoda</taxon>
        <taxon>Insecta</taxon>
        <taxon>Pterygota</taxon>
        <taxon>Neoptera</taxon>
        <taxon>Paraneoptera</taxon>
        <taxon>Hemiptera</taxon>
        <taxon>Sternorrhyncha</taxon>
        <taxon>Aleyrodoidea</taxon>
        <taxon>Aleyrodidae</taxon>
        <taxon>Aleyrodinae</taxon>
        <taxon>Bemisia</taxon>
    </lineage>
</organism>
<name>A0A9P0F9V1_BEMTA</name>
<keyword evidence="4" id="KW-1185">Reference proteome</keyword>
<reference evidence="3" key="1">
    <citation type="submission" date="2021-12" db="EMBL/GenBank/DDBJ databases">
        <authorList>
            <person name="King R."/>
        </authorList>
    </citation>
    <scope>NUCLEOTIDE SEQUENCE</scope>
</reference>
<protein>
    <submittedName>
        <fullName evidence="3">Uncharacterized protein</fullName>
    </submittedName>
</protein>
<feature type="transmembrane region" description="Helical" evidence="2">
    <location>
        <begin position="125"/>
        <end position="141"/>
    </location>
</feature>
<keyword evidence="2" id="KW-0812">Transmembrane</keyword>
<keyword evidence="2" id="KW-1133">Transmembrane helix</keyword>
<dbReference type="Proteomes" id="UP001152759">
    <property type="component" value="Chromosome 9"/>
</dbReference>
<dbReference type="EMBL" id="OU963870">
    <property type="protein sequence ID" value="CAH0395604.1"/>
    <property type="molecule type" value="Genomic_DNA"/>
</dbReference>
<proteinExistence type="predicted"/>
<keyword evidence="2" id="KW-0472">Membrane</keyword>
<feature type="region of interest" description="Disordered" evidence="1">
    <location>
        <begin position="1"/>
        <end position="20"/>
    </location>
</feature>
<evidence type="ECO:0000313" key="4">
    <source>
        <dbReference type="Proteomes" id="UP001152759"/>
    </source>
</evidence>
<evidence type="ECO:0000256" key="2">
    <source>
        <dbReference type="SAM" id="Phobius"/>
    </source>
</evidence>
<dbReference type="AlphaFoldDB" id="A0A9P0F9V1"/>